<name>A0A1R3HCG7_9ROSI</name>
<evidence type="ECO:0000256" key="1">
    <source>
        <dbReference type="SAM" id="MobiDB-lite"/>
    </source>
</evidence>
<comment type="caution">
    <text evidence="2">The sequence shown here is derived from an EMBL/GenBank/DDBJ whole genome shotgun (WGS) entry which is preliminary data.</text>
</comment>
<dbReference type="Proteomes" id="UP000187203">
    <property type="component" value="Unassembled WGS sequence"/>
</dbReference>
<feature type="region of interest" description="Disordered" evidence="1">
    <location>
        <begin position="128"/>
        <end position="175"/>
    </location>
</feature>
<organism evidence="2 3">
    <name type="scientific">Corchorus olitorius</name>
    <dbReference type="NCBI Taxonomy" id="93759"/>
    <lineage>
        <taxon>Eukaryota</taxon>
        <taxon>Viridiplantae</taxon>
        <taxon>Streptophyta</taxon>
        <taxon>Embryophyta</taxon>
        <taxon>Tracheophyta</taxon>
        <taxon>Spermatophyta</taxon>
        <taxon>Magnoliopsida</taxon>
        <taxon>eudicotyledons</taxon>
        <taxon>Gunneridae</taxon>
        <taxon>Pentapetalae</taxon>
        <taxon>rosids</taxon>
        <taxon>malvids</taxon>
        <taxon>Malvales</taxon>
        <taxon>Malvaceae</taxon>
        <taxon>Grewioideae</taxon>
        <taxon>Apeibeae</taxon>
        <taxon>Corchorus</taxon>
    </lineage>
</organism>
<keyword evidence="3" id="KW-1185">Reference proteome</keyword>
<feature type="compositionally biased region" description="Polar residues" evidence="1">
    <location>
        <begin position="128"/>
        <end position="138"/>
    </location>
</feature>
<sequence>MVCSGLLKSIDRRSCPYLLDEFNRRINQRRARQALHIEVHIEVSEGRASVSCWKDREVFESLKVGDRVGAGVLVHLSAMLEYLAAELANIMGRFEWLTCPRKDLSTGWLLFIGVVPLVVKNQNGIMDNGPVDSSNSPSAKAPEVQPPAATNSGPDNSTHDAPSKLSSWAKNLKIP</sequence>
<reference evidence="3" key="1">
    <citation type="submission" date="2013-09" db="EMBL/GenBank/DDBJ databases">
        <title>Corchorus olitorius genome sequencing.</title>
        <authorList>
            <person name="Alam M."/>
            <person name="Haque M.S."/>
            <person name="Islam M.S."/>
            <person name="Emdad E.M."/>
            <person name="Islam M.M."/>
            <person name="Ahmed B."/>
            <person name="Halim A."/>
            <person name="Hossen Q.M.M."/>
            <person name="Hossain M.Z."/>
            <person name="Ahmed R."/>
            <person name="Khan M.M."/>
            <person name="Islam R."/>
            <person name="Rashid M.M."/>
            <person name="Khan S.A."/>
            <person name="Rahman M.S."/>
            <person name="Alam M."/>
            <person name="Yahiya A.S."/>
            <person name="Khan M.S."/>
            <person name="Azam M.S."/>
            <person name="Haque T."/>
            <person name="Lashkar M.Z.H."/>
            <person name="Akhand A.I."/>
            <person name="Morshed G."/>
            <person name="Roy S."/>
            <person name="Uddin K.S."/>
            <person name="Rabeya T."/>
            <person name="Hossain A.S."/>
            <person name="Chowdhury A."/>
            <person name="Snigdha A.R."/>
            <person name="Mortoza M.S."/>
            <person name="Matin S.A."/>
            <person name="Hoque S.M.E."/>
            <person name="Islam M.K."/>
            <person name="Roy D.K."/>
            <person name="Haider R."/>
            <person name="Moosa M.M."/>
            <person name="Elias S.M."/>
            <person name="Hasan A.M."/>
            <person name="Jahan S."/>
            <person name="Shafiuddin M."/>
            <person name="Mahmood N."/>
            <person name="Shommy N.S."/>
        </authorList>
    </citation>
    <scope>NUCLEOTIDE SEQUENCE [LARGE SCALE GENOMIC DNA]</scope>
    <source>
        <strain evidence="3">cv. O-4</strain>
    </source>
</reference>
<evidence type="ECO:0000313" key="2">
    <source>
        <dbReference type="EMBL" id="OMO68005.1"/>
    </source>
</evidence>
<dbReference type="AlphaFoldDB" id="A0A1R3HCG7"/>
<evidence type="ECO:0000313" key="3">
    <source>
        <dbReference type="Proteomes" id="UP000187203"/>
    </source>
</evidence>
<gene>
    <name evidence="2" type="ORF">COLO4_29935</name>
</gene>
<dbReference type="STRING" id="93759.A0A1R3HCG7"/>
<dbReference type="EMBL" id="AWUE01020469">
    <property type="protein sequence ID" value="OMO68005.1"/>
    <property type="molecule type" value="Genomic_DNA"/>
</dbReference>
<proteinExistence type="predicted"/>
<protein>
    <submittedName>
        <fullName evidence="2">Uncharacterized protein</fullName>
    </submittedName>
</protein>
<accession>A0A1R3HCG7</accession>